<evidence type="ECO:0000313" key="1">
    <source>
        <dbReference type="EMBL" id="AUX46999.1"/>
    </source>
</evidence>
<dbReference type="EMBL" id="CP012673">
    <property type="protein sequence ID" value="AUX46999.1"/>
    <property type="molecule type" value="Genomic_DNA"/>
</dbReference>
<gene>
    <name evidence="1" type="ORF">SOCE26_085100</name>
</gene>
<evidence type="ECO:0000313" key="2">
    <source>
        <dbReference type="Proteomes" id="UP000238348"/>
    </source>
</evidence>
<accession>A0A2L0F6C8</accession>
<sequence>MTTDRRPWEGMAPTRAQPASVGLGELAMVDPSPRAAVVASLAGTLSRAVALGDGEAARVVHEAIGRLLGLEPEGRASSRR</sequence>
<dbReference type="AlphaFoldDB" id="A0A2L0F6C8"/>
<protein>
    <submittedName>
        <fullName evidence="1">Uncharacterized protein</fullName>
    </submittedName>
</protein>
<organism evidence="1 2">
    <name type="scientific">Sorangium cellulosum</name>
    <name type="common">Polyangium cellulosum</name>
    <dbReference type="NCBI Taxonomy" id="56"/>
    <lineage>
        <taxon>Bacteria</taxon>
        <taxon>Pseudomonadati</taxon>
        <taxon>Myxococcota</taxon>
        <taxon>Polyangia</taxon>
        <taxon>Polyangiales</taxon>
        <taxon>Polyangiaceae</taxon>
        <taxon>Sorangium</taxon>
    </lineage>
</organism>
<dbReference type="Proteomes" id="UP000238348">
    <property type="component" value="Chromosome"/>
</dbReference>
<reference evidence="1 2" key="1">
    <citation type="submission" date="2015-09" db="EMBL/GenBank/DDBJ databases">
        <title>Sorangium comparison.</title>
        <authorList>
            <person name="Zaburannyi N."/>
            <person name="Bunk B."/>
            <person name="Overmann J."/>
            <person name="Mueller R."/>
        </authorList>
    </citation>
    <scope>NUCLEOTIDE SEQUENCE [LARGE SCALE GENOMIC DNA]</scope>
    <source>
        <strain evidence="1 2">So ce26</strain>
    </source>
</reference>
<proteinExistence type="predicted"/>
<name>A0A2L0F6C8_SORCE</name>